<sequence length="268" mass="30806">MFLSTSLLLSSCSVKKFKNLDYKAPQIKETPAPTLNVFSKRKPTDSLQPVLIFVYGGNWNSGKKEIYNRIGRNFANNDVTVVIPDYTKSPVASYDDMTLQIAQAIKWTLENIKNYSGDPNQIYITGHSAGAHLAALAVMNKKYQTDSRDIKGIIFNDAAGLDMYTYFLENKPTEKDDYISTWTLNSETWKEASPYYYIDETTPEIKIYNGTKTYPSILEGNELFLEKLQDYQPKAHINYLDKKHSAMVIQMFFPWNDMIDEIVDFMKQ</sequence>
<dbReference type="EMBL" id="PTJE01000003">
    <property type="protein sequence ID" value="PPK94788.1"/>
    <property type="molecule type" value="Genomic_DNA"/>
</dbReference>
<name>A0A2S6IKQ8_9FLAO</name>
<protein>
    <submittedName>
        <fullName evidence="3">Acetyl esterase/lipase</fullName>
    </submittedName>
</protein>
<evidence type="ECO:0000256" key="1">
    <source>
        <dbReference type="ARBA" id="ARBA00022801"/>
    </source>
</evidence>
<evidence type="ECO:0000313" key="3">
    <source>
        <dbReference type="EMBL" id="PPK94788.1"/>
    </source>
</evidence>
<keyword evidence="1" id="KW-0378">Hydrolase</keyword>
<dbReference type="PANTHER" id="PTHR48081:SF33">
    <property type="entry name" value="KYNURENINE FORMAMIDASE"/>
    <property type="match status" value="1"/>
</dbReference>
<dbReference type="AlphaFoldDB" id="A0A2S6IKQ8"/>
<dbReference type="Pfam" id="PF20434">
    <property type="entry name" value="BD-FAE"/>
    <property type="match status" value="1"/>
</dbReference>
<dbReference type="InterPro" id="IPR029058">
    <property type="entry name" value="AB_hydrolase_fold"/>
</dbReference>
<dbReference type="Gene3D" id="3.40.50.1820">
    <property type="entry name" value="alpha/beta hydrolase"/>
    <property type="match status" value="1"/>
</dbReference>
<dbReference type="GO" id="GO:0016787">
    <property type="term" value="F:hydrolase activity"/>
    <property type="evidence" value="ECO:0007669"/>
    <property type="project" value="UniProtKB-KW"/>
</dbReference>
<dbReference type="InterPro" id="IPR050300">
    <property type="entry name" value="GDXG_lipolytic_enzyme"/>
</dbReference>
<evidence type="ECO:0000259" key="2">
    <source>
        <dbReference type="Pfam" id="PF20434"/>
    </source>
</evidence>
<organism evidence="3 4">
    <name type="scientific">Nonlabens xylanidelens</name>
    <dbReference type="NCBI Taxonomy" id="191564"/>
    <lineage>
        <taxon>Bacteria</taxon>
        <taxon>Pseudomonadati</taxon>
        <taxon>Bacteroidota</taxon>
        <taxon>Flavobacteriia</taxon>
        <taxon>Flavobacteriales</taxon>
        <taxon>Flavobacteriaceae</taxon>
        <taxon>Nonlabens</taxon>
    </lineage>
</organism>
<comment type="caution">
    <text evidence="3">The sequence shown here is derived from an EMBL/GenBank/DDBJ whole genome shotgun (WGS) entry which is preliminary data.</text>
</comment>
<evidence type="ECO:0000313" key="4">
    <source>
        <dbReference type="Proteomes" id="UP000239002"/>
    </source>
</evidence>
<dbReference type="SUPFAM" id="SSF53474">
    <property type="entry name" value="alpha/beta-Hydrolases"/>
    <property type="match status" value="1"/>
</dbReference>
<dbReference type="PANTHER" id="PTHR48081">
    <property type="entry name" value="AB HYDROLASE SUPERFAMILY PROTEIN C4A8.06C"/>
    <property type="match status" value="1"/>
</dbReference>
<gene>
    <name evidence="3" type="ORF">LY01_01540</name>
</gene>
<dbReference type="InterPro" id="IPR049492">
    <property type="entry name" value="BD-FAE-like_dom"/>
</dbReference>
<keyword evidence="4" id="KW-1185">Reference proteome</keyword>
<proteinExistence type="predicted"/>
<dbReference type="Proteomes" id="UP000239002">
    <property type="component" value="Unassembled WGS sequence"/>
</dbReference>
<accession>A0A2S6IKQ8</accession>
<reference evidence="3 4" key="1">
    <citation type="submission" date="2018-02" db="EMBL/GenBank/DDBJ databases">
        <title>Genomic Encyclopedia of Archaeal and Bacterial Type Strains, Phase II (KMG-II): from individual species to whole genera.</title>
        <authorList>
            <person name="Goeker M."/>
        </authorList>
    </citation>
    <scope>NUCLEOTIDE SEQUENCE [LARGE SCALE GENOMIC DNA]</scope>
    <source>
        <strain evidence="3 4">DSM 16809</strain>
    </source>
</reference>
<feature type="domain" description="BD-FAE-like" evidence="2">
    <location>
        <begin position="38"/>
        <end position="212"/>
    </location>
</feature>